<evidence type="ECO:0000256" key="2">
    <source>
        <dbReference type="ARBA" id="ARBA00022448"/>
    </source>
</evidence>
<sequence>MTFAALRYRGYRTYLIGQSLNSTGAWMGSIALDWLALRLTDSPAAVGVAMALQFLPILFLGVHGGALADRYRRRTLLLLTQSVNATLTVALAVLTIAGAIRIEHVFAFALLTGLVFVVDAPTRQVFATEVLPPEHLRAAVSLNASVFQATRLVGPAIAALLIATAGTGWVFAVQALCFTGPTIALLRLPATPVPPRTPREPGAFRTAGRYVWRHPPVFWTILLVGVVGTFGLNFPIVLTALASDTFGGSASLYGLFNIVLAAGSAAGALLAGALSSARLPRIVLLGGLFGAVQALAALAPGLPVFLPLLAALGFVNLAFQALANASVQLWVDPAVRGRVMGLYMLVFTGGTPLGAPIIGALTDHFGARWGMAVCGLVPAAAAGAIAVLHRRPRPAVRAHRPVPATT</sequence>
<feature type="domain" description="Major facilitator superfamily (MFS) profile" evidence="8">
    <location>
        <begin position="1"/>
        <end position="393"/>
    </location>
</feature>
<keyword evidence="5 7" id="KW-1133">Transmembrane helix</keyword>
<gene>
    <name evidence="9" type="ORF">GCM10017581_088740</name>
</gene>
<dbReference type="Proteomes" id="UP001143480">
    <property type="component" value="Unassembled WGS sequence"/>
</dbReference>
<feature type="transmembrane region" description="Helical" evidence="7">
    <location>
        <begin position="282"/>
        <end position="302"/>
    </location>
</feature>
<dbReference type="PANTHER" id="PTHR23513">
    <property type="entry name" value="INTEGRAL MEMBRANE EFFLUX PROTEIN-RELATED"/>
    <property type="match status" value="1"/>
</dbReference>
<dbReference type="Pfam" id="PF05977">
    <property type="entry name" value="MFS_3"/>
    <property type="match status" value="1"/>
</dbReference>
<dbReference type="PROSITE" id="PS50850">
    <property type="entry name" value="MFS"/>
    <property type="match status" value="1"/>
</dbReference>
<name>A0A9W6NSG9_9ACTN</name>
<dbReference type="SUPFAM" id="SSF103473">
    <property type="entry name" value="MFS general substrate transporter"/>
    <property type="match status" value="1"/>
</dbReference>
<feature type="transmembrane region" description="Helical" evidence="7">
    <location>
        <begin position="367"/>
        <end position="388"/>
    </location>
</feature>
<accession>A0A9W6NSG9</accession>
<evidence type="ECO:0000256" key="4">
    <source>
        <dbReference type="ARBA" id="ARBA00022692"/>
    </source>
</evidence>
<keyword evidence="4 7" id="KW-0812">Transmembrane</keyword>
<feature type="transmembrane region" description="Helical" evidence="7">
    <location>
        <begin position="342"/>
        <end position="361"/>
    </location>
</feature>
<organism evidence="9 10">
    <name type="scientific">Dactylosporangium matsuzakiense</name>
    <dbReference type="NCBI Taxonomy" id="53360"/>
    <lineage>
        <taxon>Bacteria</taxon>
        <taxon>Bacillati</taxon>
        <taxon>Actinomycetota</taxon>
        <taxon>Actinomycetes</taxon>
        <taxon>Micromonosporales</taxon>
        <taxon>Micromonosporaceae</taxon>
        <taxon>Dactylosporangium</taxon>
    </lineage>
</organism>
<dbReference type="RefSeq" id="WP_261965103.1">
    <property type="nucleotide sequence ID" value="NZ_BAAAXA010000001.1"/>
</dbReference>
<dbReference type="AlphaFoldDB" id="A0A9W6NSG9"/>
<dbReference type="EMBL" id="BSFP01000085">
    <property type="protein sequence ID" value="GLL07122.1"/>
    <property type="molecule type" value="Genomic_DNA"/>
</dbReference>
<feature type="transmembrane region" description="Helical" evidence="7">
    <location>
        <begin position="308"/>
        <end position="330"/>
    </location>
</feature>
<dbReference type="InterPro" id="IPR020846">
    <property type="entry name" value="MFS_dom"/>
</dbReference>
<proteinExistence type="predicted"/>
<evidence type="ECO:0000313" key="9">
    <source>
        <dbReference type="EMBL" id="GLL07122.1"/>
    </source>
</evidence>
<protein>
    <submittedName>
        <fullName evidence="9">MFS transporter</fullName>
    </submittedName>
</protein>
<dbReference type="Gene3D" id="1.20.1250.20">
    <property type="entry name" value="MFS general substrate transporter like domains"/>
    <property type="match status" value="2"/>
</dbReference>
<comment type="caution">
    <text evidence="9">The sequence shown here is derived from an EMBL/GenBank/DDBJ whole genome shotgun (WGS) entry which is preliminary data.</text>
</comment>
<dbReference type="GO" id="GO:0005886">
    <property type="term" value="C:plasma membrane"/>
    <property type="evidence" value="ECO:0007669"/>
    <property type="project" value="UniProtKB-SubCell"/>
</dbReference>
<dbReference type="InterPro" id="IPR036259">
    <property type="entry name" value="MFS_trans_sf"/>
</dbReference>
<evidence type="ECO:0000256" key="6">
    <source>
        <dbReference type="ARBA" id="ARBA00023136"/>
    </source>
</evidence>
<reference evidence="9" key="2">
    <citation type="submission" date="2023-01" db="EMBL/GenBank/DDBJ databases">
        <authorList>
            <person name="Sun Q."/>
            <person name="Evtushenko L."/>
        </authorList>
    </citation>
    <scope>NUCLEOTIDE SEQUENCE</scope>
    <source>
        <strain evidence="9">VKM Ac-1321</strain>
    </source>
</reference>
<dbReference type="InterPro" id="IPR010290">
    <property type="entry name" value="TM_effector"/>
</dbReference>
<evidence type="ECO:0000313" key="10">
    <source>
        <dbReference type="Proteomes" id="UP001143480"/>
    </source>
</evidence>
<feature type="transmembrane region" description="Helical" evidence="7">
    <location>
        <begin position="44"/>
        <end position="64"/>
    </location>
</feature>
<comment type="subcellular location">
    <subcellularLocation>
        <location evidence="1">Cell membrane</location>
        <topology evidence="1">Multi-pass membrane protein</topology>
    </subcellularLocation>
</comment>
<evidence type="ECO:0000256" key="5">
    <source>
        <dbReference type="ARBA" id="ARBA00022989"/>
    </source>
</evidence>
<feature type="transmembrane region" description="Helical" evidence="7">
    <location>
        <begin position="12"/>
        <end position="32"/>
    </location>
</feature>
<dbReference type="PANTHER" id="PTHR23513:SF11">
    <property type="entry name" value="STAPHYLOFERRIN A TRANSPORTER"/>
    <property type="match status" value="1"/>
</dbReference>
<keyword evidence="6 7" id="KW-0472">Membrane</keyword>
<evidence type="ECO:0000259" key="8">
    <source>
        <dbReference type="PROSITE" id="PS50850"/>
    </source>
</evidence>
<keyword evidence="10" id="KW-1185">Reference proteome</keyword>
<keyword evidence="2" id="KW-0813">Transport</keyword>
<evidence type="ECO:0000256" key="3">
    <source>
        <dbReference type="ARBA" id="ARBA00022475"/>
    </source>
</evidence>
<evidence type="ECO:0000256" key="1">
    <source>
        <dbReference type="ARBA" id="ARBA00004651"/>
    </source>
</evidence>
<feature type="transmembrane region" description="Helical" evidence="7">
    <location>
        <begin position="250"/>
        <end position="270"/>
    </location>
</feature>
<feature type="transmembrane region" description="Helical" evidence="7">
    <location>
        <begin position="217"/>
        <end position="238"/>
    </location>
</feature>
<dbReference type="GO" id="GO:0022857">
    <property type="term" value="F:transmembrane transporter activity"/>
    <property type="evidence" value="ECO:0007669"/>
    <property type="project" value="InterPro"/>
</dbReference>
<evidence type="ECO:0000256" key="7">
    <source>
        <dbReference type="SAM" id="Phobius"/>
    </source>
</evidence>
<keyword evidence="3" id="KW-1003">Cell membrane</keyword>
<feature type="transmembrane region" description="Helical" evidence="7">
    <location>
        <begin position="76"/>
        <end position="100"/>
    </location>
</feature>
<dbReference type="CDD" id="cd06173">
    <property type="entry name" value="MFS_MefA_like"/>
    <property type="match status" value="1"/>
</dbReference>
<reference evidence="9" key="1">
    <citation type="journal article" date="2014" name="Int. J. Syst. Evol. Microbiol.">
        <title>Complete genome sequence of Corynebacterium casei LMG S-19264T (=DSM 44701T), isolated from a smear-ripened cheese.</title>
        <authorList>
            <consortium name="US DOE Joint Genome Institute (JGI-PGF)"/>
            <person name="Walter F."/>
            <person name="Albersmeier A."/>
            <person name="Kalinowski J."/>
            <person name="Ruckert C."/>
        </authorList>
    </citation>
    <scope>NUCLEOTIDE SEQUENCE</scope>
    <source>
        <strain evidence="9">VKM Ac-1321</strain>
    </source>
</reference>